<accession>A0A5B7I0Y4</accession>
<reference evidence="1 2" key="1">
    <citation type="submission" date="2019-05" db="EMBL/GenBank/DDBJ databases">
        <title>Another draft genome of Portunus trituberculatus and its Hox gene families provides insights of decapod evolution.</title>
        <authorList>
            <person name="Jeong J.-H."/>
            <person name="Song I."/>
            <person name="Kim S."/>
            <person name="Choi T."/>
            <person name="Kim D."/>
            <person name="Ryu S."/>
            <person name="Kim W."/>
        </authorList>
    </citation>
    <scope>NUCLEOTIDE SEQUENCE [LARGE SCALE GENOMIC DNA]</scope>
    <source>
        <tissue evidence="1">Muscle</tissue>
    </source>
</reference>
<comment type="caution">
    <text evidence="1">The sequence shown here is derived from an EMBL/GenBank/DDBJ whole genome shotgun (WGS) entry which is preliminary data.</text>
</comment>
<keyword evidence="2" id="KW-1185">Reference proteome</keyword>
<proteinExistence type="predicted"/>
<dbReference type="Proteomes" id="UP000324222">
    <property type="component" value="Unassembled WGS sequence"/>
</dbReference>
<gene>
    <name evidence="1" type="ORF">E2C01_070191</name>
</gene>
<name>A0A5B7I0Y4_PORTR</name>
<evidence type="ECO:0000313" key="2">
    <source>
        <dbReference type="Proteomes" id="UP000324222"/>
    </source>
</evidence>
<dbReference type="AlphaFoldDB" id="A0A5B7I0Y4"/>
<protein>
    <submittedName>
        <fullName evidence="1">Uncharacterized protein</fullName>
    </submittedName>
</protein>
<dbReference type="EMBL" id="VSRR010041873">
    <property type="protein sequence ID" value="MPC75795.1"/>
    <property type="molecule type" value="Genomic_DNA"/>
</dbReference>
<sequence>MSRSAVCWREKKQTFNQSARSALTLRTATVSFLFCVVCLCEVQEVREGLHRVSYVLCPSPRLASSSRSGQMFPVFIIDLQPPSVSLVNVVASRVAGWCEAGTGGKEYGLGEVGR</sequence>
<evidence type="ECO:0000313" key="1">
    <source>
        <dbReference type="EMBL" id="MPC75795.1"/>
    </source>
</evidence>
<organism evidence="1 2">
    <name type="scientific">Portunus trituberculatus</name>
    <name type="common">Swimming crab</name>
    <name type="synonym">Neptunus trituberculatus</name>
    <dbReference type="NCBI Taxonomy" id="210409"/>
    <lineage>
        <taxon>Eukaryota</taxon>
        <taxon>Metazoa</taxon>
        <taxon>Ecdysozoa</taxon>
        <taxon>Arthropoda</taxon>
        <taxon>Crustacea</taxon>
        <taxon>Multicrustacea</taxon>
        <taxon>Malacostraca</taxon>
        <taxon>Eumalacostraca</taxon>
        <taxon>Eucarida</taxon>
        <taxon>Decapoda</taxon>
        <taxon>Pleocyemata</taxon>
        <taxon>Brachyura</taxon>
        <taxon>Eubrachyura</taxon>
        <taxon>Portunoidea</taxon>
        <taxon>Portunidae</taxon>
        <taxon>Portuninae</taxon>
        <taxon>Portunus</taxon>
    </lineage>
</organism>